<dbReference type="InterPro" id="IPR048248">
    <property type="entry name" value="PUA_eIF2d-like"/>
</dbReference>
<evidence type="ECO:0000256" key="1">
    <source>
        <dbReference type="ARBA" id="ARBA00010359"/>
    </source>
</evidence>
<organism evidence="5">
    <name type="scientific">Albugo laibachii Nc14</name>
    <dbReference type="NCBI Taxonomy" id="890382"/>
    <lineage>
        <taxon>Eukaryota</taxon>
        <taxon>Sar</taxon>
        <taxon>Stramenopiles</taxon>
        <taxon>Oomycota</taxon>
        <taxon>Peronosporomycetes</taxon>
        <taxon>Albuginales</taxon>
        <taxon>Albuginaceae</taxon>
        <taxon>Albugo</taxon>
    </lineage>
</organism>
<evidence type="ECO:0000259" key="4">
    <source>
        <dbReference type="PROSITE" id="PS51925"/>
    </source>
</evidence>
<dbReference type="InterPro" id="IPR015947">
    <property type="entry name" value="PUA-like_sf"/>
</dbReference>
<dbReference type="HOGENOM" id="CLU_012487_2_1_1"/>
<dbReference type="AlphaFoldDB" id="F0W0G0"/>
<reference evidence="5" key="1">
    <citation type="journal article" date="2011" name="PLoS Biol.">
        <title>Gene gain and loss during evolution of obligate parasitism in the white rust pathogen of Arabidopsis thaliana.</title>
        <authorList>
            <person name="Kemen E."/>
            <person name="Gardiner A."/>
            <person name="Schultz-Larsen T."/>
            <person name="Kemen A.C."/>
            <person name="Balmuth A.L."/>
            <person name="Robert-Seilaniantz A."/>
            <person name="Bailey K."/>
            <person name="Holub E."/>
            <person name="Studholme D.J."/>
            <person name="Maclean D."/>
            <person name="Jones J.D."/>
        </authorList>
    </citation>
    <scope>NUCLEOTIDE SEQUENCE</scope>
</reference>
<sequence length="480" mass="54187">MLPGVVSMSVCSLVTTQDADGTELTAENHAVWCQVHAGSIWAICAEGNPYPFAVGQLQMDPEELQSMVRKPKLARKGKLIKVWHVFGDELWKMGTQSAPNDGFSPEAISPVNHPHDQQLKDNQRDVQVKPSDAAHLDVKEPIKTSDKNLIDQWLNESLFQAIKVGAIKQKQLPILTNVFFASILLPCRRAGHVLDIKRSSYKQVSVFLRYMAAELVIEVEEKNGIQSVTSIDRRHPRVVSHEIYLMDSEAEQHASAHSHDQIQKSPIIEELYRLSPNLWRLIGPEEQQKDTKTRVYFTATEIRDLLWKYTQGAGLEDARNKACVRLDGNLTDILYPRKLASIEKYPLKLPRKDIIALLFAPNSKFCIKHHRIKLPSGSEKIIRGEATKIEICAKKVKNSIATTVANLEIYQVDTAECAKEVRRMWGCNATLTINPAHAHRTEVMISGQMAKEFVTYLETKHNIPSKFCSVSYGQGVRLKK</sequence>
<evidence type="ECO:0000256" key="2">
    <source>
        <dbReference type="SAM" id="MobiDB-lite"/>
    </source>
</evidence>
<dbReference type="SUPFAM" id="SSF47592">
    <property type="entry name" value="SWIB/MDM2 domain"/>
    <property type="match status" value="1"/>
</dbReference>
<dbReference type="Gene3D" id="3.10.400.20">
    <property type="match status" value="1"/>
</dbReference>
<dbReference type="Gene3D" id="3.30.780.10">
    <property type="entry name" value="SUI1-like domain"/>
    <property type="match status" value="1"/>
</dbReference>
<evidence type="ECO:0000313" key="5">
    <source>
        <dbReference type="EMBL" id="CCA14532.1"/>
    </source>
</evidence>
<dbReference type="PROSITE" id="PS51925">
    <property type="entry name" value="SWIB_MDM2"/>
    <property type="match status" value="1"/>
</dbReference>
<dbReference type="PANTHER" id="PTHR12217:SF4">
    <property type="entry name" value="EUKARYOTIC TRANSLATION INITIATION FACTOR 2D"/>
    <property type="match status" value="1"/>
</dbReference>
<name>F0W0G0_9STRA</name>
<feature type="domain" description="SUI1" evidence="3">
    <location>
        <begin position="394"/>
        <end position="461"/>
    </location>
</feature>
<feature type="domain" description="DM2" evidence="4">
    <location>
        <begin position="267"/>
        <end position="357"/>
    </location>
</feature>
<dbReference type="GO" id="GO:0003743">
    <property type="term" value="F:translation initiation factor activity"/>
    <property type="evidence" value="ECO:0007669"/>
    <property type="project" value="InterPro"/>
</dbReference>
<reference evidence="5" key="2">
    <citation type="submission" date="2011-02" db="EMBL/GenBank/DDBJ databases">
        <authorList>
            <person name="MacLean D."/>
        </authorList>
    </citation>
    <scope>NUCLEOTIDE SEQUENCE</scope>
</reference>
<feature type="compositionally biased region" description="Basic and acidic residues" evidence="2">
    <location>
        <begin position="113"/>
        <end position="122"/>
    </location>
</feature>
<dbReference type="InterPro" id="IPR036877">
    <property type="entry name" value="SUI1_dom_sf"/>
</dbReference>
<dbReference type="SUPFAM" id="SSF55159">
    <property type="entry name" value="eIF1-like"/>
    <property type="match status" value="1"/>
</dbReference>
<dbReference type="GO" id="GO:0001731">
    <property type="term" value="P:formation of translation preinitiation complex"/>
    <property type="evidence" value="ECO:0007669"/>
    <property type="project" value="InterPro"/>
</dbReference>
<dbReference type="InterPro" id="IPR036885">
    <property type="entry name" value="SWIB_MDM2_dom_sf"/>
</dbReference>
<dbReference type="Pfam" id="PF01253">
    <property type="entry name" value="SUI1"/>
    <property type="match status" value="1"/>
</dbReference>
<gene>
    <name evidence="5" type="primary">AlNc14C4G603</name>
    <name evidence="5" type="ORF">ALNC14_006750</name>
</gene>
<dbReference type="InterPro" id="IPR003121">
    <property type="entry name" value="SWIB_MDM2_domain"/>
</dbReference>
<dbReference type="PROSITE" id="PS50296">
    <property type="entry name" value="SUI1"/>
    <property type="match status" value="1"/>
</dbReference>
<accession>F0W0G0</accession>
<dbReference type="Pfam" id="PF25304">
    <property type="entry name" value="WHD_eIF2D"/>
    <property type="match status" value="1"/>
</dbReference>
<proteinExistence type="inferred from homology"/>
<dbReference type="PROSITE" id="PS50890">
    <property type="entry name" value="PUA"/>
    <property type="match status" value="1"/>
</dbReference>
<dbReference type="InterPro" id="IPR057429">
    <property type="entry name" value="WH_eIF2D"/>
</dbReference>
<dbReference type="InterPro" id="IPR001950">
    <property type="entry name" value="SUI1"/>
</dbReference>
<comment type="similarity">
    <text evidence="1">Belongs to the eIF2D family.</text>
</comment>
<evidence type="ECO:0000259" key="3">
    <source>
        <dbReference type="PROSITE" id="PS50296"/>
    </source>
</evidence>
<dbReference type="EMBL" id="FR824049">
    <property type="protein sequence ID" value="CCA14532.1"/>
    <property type="molecule type" value="Genomic_DNA"/>
</dbReference>
<protein>
    <submittedName>
        <fullName evidence="5">Ligatin putative</fullName>
    </submittedName>
</protein>
<dbReference type="SUPFAM" id="SSF88697">
    <property type="entry name" value="PUA domain-like"/>
    <property type="match status" value="1"/>
</dbReference>
<feature type="region of interest" description="Disordered" evidence="2">
    <location>
        <begin position="99"/>
        <end position="122"/>
    </location>
</feature>
<dbReference type="PANTHER" id="PTHR12217">
    <property type="entry name" value="EUKARYOTIC TRANSLATION INITIATION FACTOR 2D"/>
    <property type="match status" value="1"/>
</dbReference>
<dbReference type="InterPro" id="IPR039757">
    <property type="entry name" value="EIF2D"/>
</dbReference>
<dbReference type="Pfam" id="PF26292">
    <property type="entry name" value="PUA_elF2D"/>
    <property type="match status" value="1"/>
</dbReference>